<gene>
    <name evidence="5" type="ORF">GGR11_001493</name>
</gene>
<protein>
    <recommendedName>
        <fullName evidence="7">Host specificity protein</fullName>
    </recommendedName>
</protein>
<dbReference type="CDD" id="cd19607">
    <property type="entry name" value="GTA_TIM-barrel-like"/>
    <property type="match status" value="1"/>
</dbReference>
<dbReference type="Pfam" id="PF13550">
    <property type="entry name" value="Phage-tail_3"/>
    <property type="match status" value="1"/>
</dbReference>
<dbReference type="Proteomes" id="UP000532936">
    <property type="component" value="Unassembled WGS sequence"/>
</dbReference>
<feature type="domain" description="Rcc01698-like C-terminal" evidence="4">
    <location>
        <begin position="990"/>
        <end position="1088"/>
    </location>
</feature>
<evidence type="ECO:0000259" key="2">
    <source>
        <dbReference type="Pfam" id="PF13547"/>
    </source>
</evidence>
<feature type="region of interest" description="Disordered" evidence="1">
    <location>
        <begin position="307"/>
        <end position="336"/>
    </location>
</feature>
<feature type="domain" description="Tip attachment protein J" evidence="3">
    <location>
        <begin position="743"/>
        <end position="901"/>
    </location>
</feature>
<dbReference type="InterPro" id="IPR025195">
    <property type="entry name" value="GTA_TIM_dom"/>
</dbReference>
<feature type="region of interest" description="Disordered" evidence="1">
    <location>
        <begin position="612"/>
        <end position="635"/>
    </location>
</feature>
<feature type="domain" description="GTA TIM-barrel-like" evidence="2">
    <location>
        <begin position="393"/>
        <end position="684"/>
    </location>
</feature>
<dbReference type="Pfam" id="PF23666">
    <property type="entry name" value="Rcc01698_C"/>
    <property type="match status" value="1"/>
</dbReference>
<dbReference type="SUPFAM" id="SSF51445">
    <property type="entry name" value="(Trans)glycosidases"/>
    <property type="match status" value="1"/>
</dbReference>
<dbReference type="Gene3D" id="3.20.20.80">
    <property type="entry name" value="Glycosidases"/>
    <property type="match status" value="1"/>
</dbReference>
<evidence type="ECO:0000259" key="4">
    <source>
        <dbReference type="Pfam" id="PF23666"/>
    </source>
</evidence>
<accession>A0A7W6A2G7</accession>
<name>A0A7W6A2G7_9CAUL</name>
<dbReference type="AlphaFoldDB" id="A0A7W6A2G7"/>
<dbReference type="Pfam" id="PF13547">
    <property type="entry name" value="GTA_TIM"/>
    <property type="match status" value="1"/>
</dbReference>
<reference evidence="5 6" key="1">
    <citation type="submission" date="2020-08" db="EMBL/GenBank/DDBJ databases">
        <title>Genomic Encyclopedia of Type Strains, Phase IV (KMG-IV): sequencing the most valuable type-strain genomes for metagenomic binning, comparative biology and taxonomic classification.</title>
        <authorList>
            <person name="Goeker M."/>
        </authorList>
    </citation>
    <scope>NUCLEOTIDE SEQUENCE [LARGE SCALE GENOMIC DNA]</scope>
    <source>
        <strain evidence="5 6">DSM 14878</strain>
    </source>
</reference>
<evidence type="ECO:0000313" key="5">
    <source>
        <dbReference type="EMBL" id="MBB3871979.1"/>
    </source>
</evidence>
<comment type="caution">
    <text evidence="5">The sequence shown here is derived from an EMBL/GenBank/DDBJ whole genome shotgun (WGS) entry which is preliminary data.</text>
</comment>
<evidence type="ECO:0000259" key="3">
    <source>
        <dbReference type="Pfam" id="PF13550"/>
    </source>
</evidence>
<dbReference type="EMBL" id="JACIDA010000001">
    <property type="protein sequence ID" value="MBB3871979.1"/>
    <property type="molecule type" value="Genomic_DNA"/>
</dbReference>
<evidence type="ECO:0000313" key="6">
    <source>
        <dbReference type="Proteomes" id="UP000532936"/>
    </source>
</evidence>
<dbReference type="InterPro" id="IPR017853">
    <property type="entry name" value="GH"/>
</dbReference>
<evidence type="ECO:0000256" key="1">
    <source>
        <dbReference type="SAM" id="MobiDB-lite"/>
    </source>
</evidence>
<dbReference type="RefSeq" id="WP_183196098.1">
    <property type="nucleotide sequence ID" value="NZ_JACIDA010000001.1"/>
</dbReference>
<feature type="compositionally biased region" description="Low complexity" evidence="1">
    <location>
        <begin position="314"/>
        <end position="334"/>
    </location>
</feature>
<organism evidence="5 6">
    <name type="scientific">Brevundimonas mediterranea</name>
    <dbReference type="NCBI Taxonomy" id="74329"/>
    <lineage>
        <taxon>Bacteria</taxon>
        <taxon>Pseudomonadati</taxon>
        <taxon>Pseudomonadota</taxon>
        <taxon>Alphaproteobacteria</taxon>
        <taxon>Caulobacterales</taxon>
        <taxon>Caulobacteraceae</taxon>
        <taxon>Brevundimonas</taxon>
    </lineage>
</organism>
<sequence>MAQVVLSAVGQSVGGPVGRVIGATIGRAIDNRVVGSLSPARQVGPRLETLKVQGTAEGAPMACVFGRARVTGQVIWAARFLEGKAKGRAGKGGPKTVDYVYSLSFAVALCEGEIDGIGRVWADGRLMDLSGVAMRVYRGGEAQTPDPLIEAVEGEAPAYRGTAYVVFEDLPLGPFGDRVPQLSFEVFRRPRGERARLEDLLEGVCLIPGAGEFALATEAVVRREGLTRTAAENVHNGEGRADLVVSLDQLQAQLPNLKRVSLVVGWFGDDLRAGHCRVRPGVERRDKPTEPMDWSVAGVERGEAYEVSRAPSVGSADTSPSGGGSAPAYGGTPSDESVRQAIRELKARGLEVTLYPFVFMDCPGYPWRGRVAGVDGAGATAEIAALFGGAEDWGLRRMALHYAALAAEEGADGLLIGSEMRGVTWTRDAAGGFPAVEQFRALAGECRAVVGPGVKLSYAADWSEYFGRQTGGEVVFHLDPLWADTNIDHVSIDWYPPLTDWREGDGGADAAAFDGAADPNYLAAGVAGGEGFDWYYADEADRAAQMRTPIVDTAHGEDWLFRPKDLKGWWSNLHHDRPGGVRSATPTAWVPGMKPVRLSEFGCAAVDRGGNAPNLFQDPKSSESRLPPGSTGARDDAVQRGALEAALGHYAAAENNPVSAVYGGPMLEGADAWCWDARPYPAFPARGDVWADAGAWRAGHWLNGRLAGDGRDLIAAVLARGGLAAEEMAVEGVEGAAAGYVIDRPMRTRDALEPLLAAFDAVAAERDGRVAVLGRTAICVDLAREALALPDQGAAETATRALEPRPGEARVRFIDETADYQTGAVVVRAEDPEAATGGGVDLDLPLACGGGLARAAAERALDGAGAETMSLALGPLEALRLEPGDVVRLDGRDGDWRVTRTTADETPSAVLEPVGVRRTYEDQGGGRGGEAPAVVGAPFVRVMDLPPLMGGEDDGRPVVAAAGEPWRAMRLHAGAGAETLTTRGDMETAATVGVLVEVLGPGVRHRWDEVQALTVRIEGAAPQSASALAVLGGANALAVETAAGWEVVQYRSATLVGAETWRLTGLLRGQQGTEVEMQAGAATGSVVVFLDDRLARAEIGRNERGLPLICRIGPAGAPPGEAGFREVGFTLQGLYARPWSPAGLVAEAGGEGVTVRWTPRVRLYGDGWDGEPAAADPMRFRLRVRDAGAVRRTMEVEGTMILYSAAERTADFPGGVPPTARIGVAQWGEAFGWGVEAEIGLI</sequence>
<dbReference type="InterPro" id="IPR056490">
    <property type="entry name" value="Rcc01698_C"/>
</dbReference>
<evidence type="ECO:0008006" key="7">
    <source>
        <dbReference type="Google" id="ProtNLM"/>
    </source>
</evidence>
<dbReference type="InterPro" id="IPR032876">
    <property type="entry name" value="J_dom"/>
</dbReference>
<proteinExistence type="predicted"/>